<reference evidence="1 2" key="1">
    <citation type="journal article" date="2018" name="Front. Microbiol.">
        <title>Hydrolytic Capabilities as a Key to Environmental Success: Chitinolytic and Cellulolytic Acidobacteria From Acidic Sub-arctic Soils and Boreal Peatlands.</title>
        <authorList>
            <person name="Belova S.E."/>
            <person name="Ravin N.V."/>
            <person name="Pankratov T.A."/>
            <person name="Rakitin A.L."/>
            <person name="Ivanova A.A."/>
            <person name="Beletsky A.V."/>
            <person name="Mardanov A.V."/>
            <person name="Sinninghe Damste J.S."/>
            <person name="Dedysh S.N."/>
        </authorList>
    </citation>
    <scope>NUCLEOTIDE SEQUENCE [LARGE SCALE GENOMIC DNA]</scope>
    <source>
        <strain evidence="1 2">SBC82</strain>
    </source>
</reference>
<evidence type="ECO:0000313" key="1">
    <source>
        <dbReference type="EMBL" id="AXC13286.1"/>
    </source>
</evidence>
<dbReference type="InterPro" id="IPR012349">
    <property type="entry name" value="Split_barrel_FMN-bd"/>
</dbReference>
<dbReference type="Gene3D" id="2.30.110.10">
    <property type="entry name" value="Electron Transport, Fmn-binding Protein, Chain A"/>
    <property type="match status" value="1"/>
</dbReference>
<dbReference type="KEGG" id="abas:ACPOL_4007"/>
<name>A0A2Z5G456_9BACT</name>
<protein>
    <recommendedName>
        <fullName evidence="3">Flavin reductase like domain-containing protein</fullName>
    </recommendedName>
</protein>
<gene>
    <name evidence="1" type="ORF">ACPOL_4007</name>
</gene>
<keyword evidence="2" id="KW-1185">Reference proteome</keyword>
<accession>A0A2Z5G456</accession>
<evidence type="ECO:0008006" key="3">
    <source>
        <dbReference type="Google" id="ProtNLM"/>
    </source>
</evidence>
<organism evidence="1 2">
    <name type="scientific">Acidisarcina polymorpha</name>
    <dbReference type="NCBI Taxonomy" id="2211140"/>
    <lineage>
        <taxon>Bacteria</taxon>
        <taxon>Pseudomonadati</taxon>
        <taxon>Acidobacteriota</taxon>
        <taxon>Terriglobia</taxon>
        <taxon>Terriglobales</taxon>
        <taxon>Acidobacteriaceae</taxon>
        <taxon>Acidisarcina</taxon>
    </lineage>
</organism>
<proteinExistence type="predicted"/>
<dbReference type="SUPFAM" id="SSF50475">
    <property type="entry name" value="FMN-binding split barrel"/>
    <property type="match status" value="1"/>
</dbReference>
<dbReference type="EMBL" id="CP030840">
    <property type="protein sequence ID" value="AXC13286.1"/>
    <property type="molecule type" value="Genomic_DNA"/>
</dbReference>
<dbReference type="OrthoDB" id="9794638at2"/>
<dbReference type="Proteomes" id="UP000253606">
    <property type="component" value="Chromosome"/>
</dbReference>
<dbReference type="RefSeq" id="WP_114208317.1">
    <property type="nucleotide sequence ID" value="NZ_CP030840.1"/>
</dbReference>
<dbReference type="AlphaFoldDB" id="A0A2Z5G456"/>
<sequence>MSLKKHLRQLVKTVVFGGERLPDHFFVAQKEPQQEVKVWLLGAGEPIDVTQRHCQASSMPFTICIEFPRGQVPREDQYSYSRLALSFCENGGKHRILGKIGLQYRETLECGDSLFLLFHSSKSAIYCVSRPRLWSHSLWQIYSSRRNRGKNKAPGAQRRAIAAMFCCPRPVSLVSVADEAGNSTVSPVNVMGNLNEAFFGFSIPHDSVPEKLVRQTRRVVLSSVPMKQAPIVYALVPKDNEPINWKQLTFPTRPSEIFRIPVPQFACRVRELQVEQVRRLGFHTFFLARVLSDERLADVPEFCVVQGFYEDWRVRNLGVDKHRADAEDLYVRSLGS</sequence>
<evidence type="ECO:0000313" key="2">
    <source>
        <dbReference type="Proteomes" id="UP000253606"/>
    </source>
</evidence>